<evidence type="ECO:0000313" key="14">
    <source>
        <dbReference type="Proteomes" id="UP000547058"/>
    </source>
</evidence>
<proteinExistence type="inferred from homology"/>
<dbReference type="Gene3D" id="2.10.70.40">
    <property type="entry name" value="peptidoglycan hydrolase"/>
    <property type="match status" value="1"/>
</dbReference>
<keyword evidence="13" id="KW-0282">Flagellum</keyword>
<keyword evidence="14" id="KW-1185">Reference proteome</keyword>
<evidence type="ECO:0000256" key="1">
    <source>
        <dbReference type="ARBA" id="ARBA00002954"/>
    </source>
</evidence>
<dbReference type="GO" id="GO:0071555">
    <property type="term" value="P:cell wall organization"/>
    <property type="evidence" value="ECO:0007669"/>
    <property type="project" value="UniProtKB-KW"/>
</dbReference>
<dbReference type="InterPro" id="IPR051056">
    <property type="entry name" value="Glycosyl_Hydrolase_73"/>
</dbReference>
<evidence type="ECO:0000259" key="12">
    <source>
        <dbReference type="SMART" id="SM00047"/>
    </source>
</evidence>
<dbReference type="GO" id="GO:0044780">
    <property type="term" value="P:bacterial-type flagellum assembly"/>
    <property type="evidence" value="ECO:0007669"/>
    <property type="project" value="InterPro"/>
</dbReference>
<dbReference type="PRINTS" id="PR01002">
    <property type="entry name" value="FLGFLGJ"/>
</dbReference>
<comment type="similarity">
    <text evidence="4">In the C-terminal section; belongs to the glycosyl hydrolase 73 family.</text>
</comment>
<dbReference type="PANTHER" id="PTHR33308">
    <property type="entry name" value="PEPTIDOGLYCAN HYDROLASE FLGJ"/>
    <property type="match status" value="1"/>
</dbReference>
<dbReference type="Proteomes" id="UP000547058">
    <property type="component" value="Unassembled WGS sequence"/>
</dbReference>
<dbReference type="Pfam" id="PF01832">
    <property type="entry name" value="Glucosaminidase"/>
    <property type="match status" value="1"/>
</dbReference>
<evidence type="ECO:0000256" key="6">
    <source>
        <dbReference type="ARBA" id="ARBA00022764"/>
    </source>
</evidence>
<dbReference type="SMART" id="SM00047">
    <property type="entry name" value="LYZ2"/>
    <property type="match status" value="1"/>
</dbReference>
<evidence type="ECO:0000256" key="8">
    <source>
        <dbReference type="ARBA" id="ARBA00022801"/>
    </source>
</evidence>
<comment type="caution">
    <text evidence="13">The sequence shown here is derived from an EMBL/GenBank/DDBJ whole genome shotgun (WGS) entry which is preliminary data.</text>
</comment>
<keyword evidence="7" id="KW-1005">Bacterial flagellum biogenesis</keyword>
<keyword evidence="13" id="KW-0969">Cilium</keyword>
<dbReference type="GO" id="GO:0016798">
    <property type="term" value="F:hydrolase activity, acting on glycosyl bonds"/>
    <property type="evidence" value="ECO:0007669"/>
    <property type="project" value="UniProtKB-KW"/>
</dbReference>
<evidence type="ECO:0000256" key="9">
    <source>
        <dbReference type="ARBA" id="ARBA00023295"/>
    </source>
</evidence>
<evidence type="ECO:0000313" key="13">
    <source>
        <dbReference type="EMBL" id="MBA8681205.1"/>
    </source>
</evidence>
<dbReference type="Gene3D" id="1.10.530.10">
    <property type="match status" value="1"/>
</dbReference>
<evidence type="ECO:0000256" key="3">
    <source>
        <dbReference type="ARBA" id="ARBA00006880"/>
    </source>
</evidence>
<evidence type="ECO:0000256" key="7">
    <source>
        <dbReference type="ARBA" id="ARBA00022795"/>
    </source>
</evidence>
<dbReference type="GO" id="GO:0071973">
    <property type="term" value="P:bacterial-type flagellum-dependent cell motility"/>
    <property type="evidence" value="ECO:0007669"/>
    <property type="project" value="TreeGrafter"/>
</dbReference>
<dbReference type="EMBL" id="JACGXS010000001">
    <property type="protein sequence ID" value="MBA8681205.1"/>
    <property type="molecule type" value="Genomic_DNA"/>
</dbReference>
<reference evidence="13 14" key="1">
    <citation type="submission" date="2020-08" db="EMBL/GenBank/DDBJ databases">
        <title>Stenotrophomonas tumulicola JCM 30961.</title>
        <authorList>
            <person name="Deng Y."/>
        </authorList>
    </citation>
    <scope>NUCLEOTIDE SEQUENCE [LARGE SCALE GENOMIC DNA]</scope>
    <source>
        <strain evidence="13 14">JCM 30961</strain>
    </source>
</reference>
<dbReference type="InterPro" id="IPR002901">
    <property type="entry name" value="MGlyc_endo_b_GlcNAc-like_dom"/>
</dbReference>
<dbReference type="Pfam" id="PF10135">
    <property type="entry name" value="Rod-binding"/>
    <property type="match status" value="1"/>
</dbReference>
<keyword evidence="8 13" id="KW-0378">Hydrolase</keyword>
<gene>
    <name evidence="13" type="primary">flgJ</name>
    <name evidence="13" type="ORF">H4O11_05230</name>
</gene>
<dbReference type="PANTHER" id="PTHR33308:SF9">
    <property type="entry name" value="PEPTIDOGLYCAN HYDROLASE FLGJ"/>
    <property type="match status" value="1"/>
</dbReference>
<accession>A0A7W3FKH5</accession>
<dbReference type="InterPro" id="IPR013377">
    <property type="entry name" value="FlgJ"/>
</dbReference>
<evidence type="ECO:0000256" key="10">
    <source>
        <dbReference type="ARBA" id="ARBA00023316"/>
    </source>
</evidence>
<evidence type="ECO:0000256" key="2">
    <source>
        <dbReference type="ARBA" id="ARBA00004418"/>
    </source>
</evidence>
<evidence type="ECO:0000256" key="11">
    <source>
        <dbReference type="ARBA" id="ARBA00030835"/>
    </source>
</evidence>
<organism evidence="13 14">
    <name type="scientific">Stenotrophomonas tumulicola</name>
    <dbReference type="NCBI Taxonomy" id="1685415"/>
    <lineage>
        <taxon>Bacteria</taxon>
        <taxon>Pseudomonadati</taxon>
        <taxon>Pseudomonadota</taxon>
        <taxon>Gammaproteobacteria</taxon>
        <taxon>Lysobacterales</taxon>
        <taxon>Lysobacteraceae</taxon>
        <taxon>Stenotrophomonas</taxon>
    </lineage>
</organism>
<keyword evidence="13" id="KW-0966">Cell projection</keyword>
<feature type="domain" description="Mannosyl-glycoprotein endo-beta-N-acetylglucosamidase-like" evidence="12">
    <location>
        <begin position="210"/>
        <end position="380"/>
    </location>
</feature>
<comment type="subcellular location">
    <subcellularLocation>
        <location evidence="2">Periplasm</location>
    </subcellularLocation>
</comment>
<keyword evidence="10" id="KW-0961">Cell wall biogenesis/degradation</keyword>
<dbReference type="AlphaFoldDB" id="A0A7W3FKH5"/>
<evidence type="ECO:0000256" key="4">
    <source>
        <dbReference type="ARBA" id="ARBA00007974"/>
    </source>
</evidence>
<dbReference type="GO" id="GO:0004040">
    <property type="term" value="F:amidase activity"/>
    <property type="evidence" value="ECO:0007669"/>
    <property type="project" value="InterPro"/>
</dbReference>
<dbReference type="RefSeq" id="WP_182338278.1">
    <property type="nucleotide sequence ID" value="NZ_JACGXS010000001.1"/>
</dbReference>
<dbReference type="InterPro" id="IPR019301">
    <property type="entry name" value="Flagellar_prot_FlgJ_N"/>
</dbReference>
<keyword evidence="6" id="KW-0574">Periplasm</keyword>
<name>A0A7W3FKH5_9GAMM</name>
<dbReference type="GO" id="GO:0042597">
    <property type="term" value="C:periplasmic space"/>
    <property type="evidence" value="ECO:0007669"/>
    <property type="project" value="UniProtKB-SubCell"/>
</dbReference>
<protein>
    <recommendedName>
        <fullName evidence="5">Peptidoglycan hydrolase FlgJ</fullName>
    </recommendedName>
    <alternativeName>
        <fullName evidence="11">Muramidase FlgJ</fullName>
    </alternativeName>
</protein>
<sequence>MRIQPAFELNPSQRNDPQRIDKVARQLEGQFAQMLVKSMREASFGDSLFPGENTMFREMYDQKIAEAMTRGKGLGLSAVITRQLSGAAGDGPALDARINAPDASRAYQLNAPAATAPELPLDDADQAVRMLQQMASGTSPHARQPMEQTLDLIAGRESSRMHQALGSTDPYASTPDAGAQMLPDDQWAATATNRGSGPSAMDALASSSAVARLGAHTPEGFVAGIWPHAQTAARELGVDARALVAQAALETGWGKRQITHGDGRSAHNLFGIKAAGWSGDRATVGTHEYVDGVRRNETASFRSYASPADSFADYVRLLKTNPRYQKALQAGTDVRSFAHGLQQAGYATDPSYARKIASIAGGPTIERAVSAIGDAGARLGRTFASTAQAALATTRR</sequence>
<dbReference type="NCBIfam" id="TIGR02541">
    <property type="entry name" value="flagell_FlgJ"/>
    <property type="match status" value="1"/>
</dbReference>
<comment type="function">
    <text evidence="1">Flagellum-specific muramidase which hydrolyzes the peptidoglycan layer to assemble the rod structure in the periplasmic space.</text>
</comment>
<keyword evidence="9" id="KW-0326">Glycosidase</keyword>
<comment type="similarity">
    <text evidence="3">In the N-terminal section; belongs to the FlgJ family.</text>
</comment>
<evidence type="ECO:0000256" key="5">
    <source>
        <dbReference type="ARBA" id="ARBA00013433"/>
    </source>
</evidence>